<dbReference type="PROSITE" id="PS51352">
    <property type="entry name" value="THIOREDOXIN_2"/>
    <property type="match status" value="1"/>
</dbReference>
<gene>
    <name evidence="13" type="ORF">WM2015_2058</name>
</gene>
<dbReference type="AlphaFoldDB" id="A0A0K0XXL5"/>
<dbReference type="PIRSF" id="PIRSF000239">
    <property type="entry name" value="AHPC"/>
    <property type="match status" value="1"/>
</dbReference>
<keyword evidence="7" id="KW-1015">Disulfide bond</keyword>
<dbReference type="Gene3D" id="3.40.30.10">
    <property type="entry name" value="Glutaredoxin"/>
    <property type="match status" value="1"/>
</dbReference>
<dbReference type="Pfam" id="PF00578">
    <property type="entry name" value="AhpC-TSA"/>
    <property type="match status" value="1"/>
</dbReference>
<evidence type="ECO:0000256" key="1">
    <source>
        <dbReference type="ARBA" id="ARBA00003330"/>
    </source>
</evidence>
<dbReference type="GO" id="GO:0045454">
    <property type="term" value="P:cell redox homeostasis"/>
    <property type="evidence" value="ECO:0007669"/>
    <property type="project" value="TreeGrafter"/>
</dbReference>
<comment type="function">
    <text evidence="1">Thiol-specific peroxidase that catalyzes the reduction of hydrogen peroxide and organic hydroperoxides to water and alcohols, respectively. Plays a role in cell protection against oxidative stress by detoxifying peroxides and as sensor of hydrogen peroxide-mediated signaling events.</text>
</comment>
<evidence type="ECO:0000256" key="12">
    <source>
        <dbReference type="ARBA" id="ARBA00049091"/>
    </source>
</evidence>
<dbReference type="InterPro" id="IPR024706">
    <property type="entry name" value="Peroxiredoxin_AhpC-typ"/>
</dbReference>
<dbReference type="STRING" id="1579979.WM2015_2058"/>
<dbReference type="EC" id="1.11.1.24" evidence="3"/>
<dbReference type="InterPro" id="IPR013766">
    <property type="entry name" value="Thioredoxin_domain"/>
</dbReference>
<evidence type="ECO:0000256" key="11">
    <source>
        <dbReference type="ARBA" id="ARBA00042639"/>
    </source>
</evidence>
<organism evidence="13 14">
    <name type="scientific">Wenzhouxiangella marina</name>
    <dbReference type="NCBI Taxonomy" id="1579979"/>
    <lineage>
        <taxon>Bacteria</taxon>
        <taxon>Pseudomonadati</taxon>
        <taxon>Pseudomonadota</taxon>
        <taxon>Gammaproteobacteria</taxon>
        <taxon>Chromatiales</taxon>
        <taxon>Wenzhouxiangellaceae</taxon>
        <taxon>Wenzhouxiangella</taxon>
    </lineage>
</organism>
<proteinExistence type="inferred from homology"/>
<name>A0A0K0XXL5_9GAMM</name>
<dbReference type="GO" id="GO:0008379">
    <property type="term" value="F:thioredoxin peroxidase activity"/>
    <property type="evidence" value="ECO:0007669"/>
    <property type="project" value="TreeGrafter"/>
</dbReference>
<keyword evidence="14" id="KW-1185">Reference proteome</keyword>
<dbReference type="RefSeq" id="WP_082169658.1">
    <property type="nucleotide sequence ID" value="NZ_CP012154.1"/>
</dbReference>
<dbReference type="Proteomes" id="UP000066624">
    <property type="component" value="Chromosome"/>
</dbReference>
<dbReference type="FunFam" id="3.40.30.10:FF:000007">
    <property type="entry name" value="Thioredoxin-dependent thiol peroxidase"/>
    <property type="match status" value="1"/>
</dbReference>
<dbReference type="EMBL" id="CP012154">
    <property type="protein sequence ID" value="AKS42423.1"/>
    <property type="molecule type" value="Genomic_DNA"/>
</dbReference>
<accession>A0A0K0XXL5</accession>
<dbReference type="OrthoDB" id="9812811at2"/>
<dbReference type="PANTHER" id="PTHR42801">
    <property type="entry name" value="THIOREDOXIN-DEPENDENT PEROXIDE REDUCTASE"/>
    <property type="match status" value="1"/>
</dbReference>
<reference evidence="14" key="1">
    <citation type="submission" date="2015-07" db="EMBL/GenBank/DDBJ databases">
        <authorList>
            <person name="Kim K.M."/>
        </authorList>
    </citation>
    <scope>NUCLEOTIDE SEQUENCE [LARGE SCALE GENOMIC DNA]</scope>
    <source>
        <strain evidence="14">KCTC 42284</strain>
    </source>
</reference>
<dbReference type="InterPro" id="IPR036249">
    <property type="entry name" value="Thioredoxin-like_sf"/>
</dbReference>
<evidence type="ECO:0000256" key="5">
    <source>
        <dbReference type="ARBA" id="ARBA00022862"/>
    </source>
</evidence>
<dbReference type="GO" id="GO:0034599">
    <property type="term" value="P:cellular response to oxidative stress"/>
    <property type="evidence" value="ECO:0007669"/>
    <property type="project" value="TreeGrafter"/>
</dbReference>
<keyword evidence="8" id="KW-0676">Redox-active center</keyword>
<evidence type="ECO:0000256" key="3">
    <source>
        <dbReference type="ARBA" id="ARBA00013017"/>
    </source>
</evidence>
<sequence length="174" mass="19021">MFIRILSMTFLLACGSAALAGSERSAPDFRLQDQNGEWHALSDYAGDWLVVYFYPRADTPGCTTEACNFRDNIYAFRGVGAEVLGISTDPVDAQKAFSDKYSLPFAILSDADGRVAAEYGVLVERGEINFARRETFLIGPDGQIVKHYSQVDPESHTDEVLADLQSARAAADAL</sequence>
<evidence type="ECO:0000256" key="6">
    <source>
        <dbReference type="ARBA" id="ARBA00023002"/>
    </source>
</evidence>
<dbReference type="CDD" id="cd03017">
    <property type="entry name" value="PRX_BCP"/>
    <property type="match status" value="1"/>
</dbReference>
<keyword evidence="6" id="KW-0560">Oxidoreductase</keyword>
<evidence type="ECO:0000256" key="8">
    <source>
        <dbReference type="ARBA" id="ARBA00023284"/>
    </source>
</evidence>
<dbReference type="KEGG" id="wma:WM2015_2058"/>
<keyword evidence="5" id="KW-0049">Antioxidant</keyword>
<comment type="catalytic activity">
    <reaction evidence="12">
        <text>a hydroperoxide + [thioredoxin]-dithiol = an alcohol + [thioredoxin]-disulfide + H2O</text>
        <dbReference type="Rhea" id="RHEA:62620"/>
        <dbReference type="Rhea" id="RHEA-COMP:10698"/>
        <dbReference type="Rhea" id="RHEA-COMP:10700"/>
        <dbReference type="ChEBI" id="CHEBI:15377"/>
        <dbReference type="ChEBI" id="CHEBI:29950"/>
        <dbReference type="ChEBI" id="CHEBI:30879"/>
        <dbReference type="ChEBI" id="CHEBI:35924"/>
        <dbReference type="ChEBI" id="CHEBI:50058"/>
        <dbReference type="EC" id="1.11.1.24"/>
    </reaction>
</comment>
<evidence type="ECO:0000256" key="2">
    <source>
        <dbReference type="ARBA" id="ARBA00011245"/>
    </source>
</evidence>
<evidence type="ECO:0000256" key="7">
    <source>
        <dbReference type="ARBA" id="ARBA00023157"/>
    </source>
</evidence>
<evidence type="ECO:0000256" key="4">
    <source>
        <dbReference type="ARBA" id="ARBA00022559"/>
    </source>
</evidence>
<evidence type="ECO:0000313" key="14">
    <source>
        <dbReference type="Proteomes" id="UP000066624"/>
    </source>
</evidence>
<evidence type="ECO:0000256" key="9">
    <source>
        <dbReference type="ARBA" id="ARBA00032824"/>
    </source>
</evidence>
<dbReference type="PANTHER" id="PTHR42801:SF4">
    <property type="entry name" value="AHPC_TSA FAMILY PROTEIN"/>
    <property type="match status" value="1"/>
</dbReference>
<keyword evidence="4" id="KW-0575">Peroxidase</keyword>
<dbReference type="InterPro" id="IPR050924">
    <property type="entry name" value="Peroxiredoxin_BCP/PrxQ"/>
</dbReference>
<dbReference type="InterPro" id="IPR000866">
    <property type="entry name" value="AhpC/TSA"/>
</dbReference>
<dbReference type="GO" id="GO:0005737">
    <property type="term" value="C:cytoplasm"/>
    <property type="evidence" value="ECO:0007669"/>
    <property type="project" value="TreeGrafter"/>
</dbReference>
<dbReference type="SUPFAM" id="SSF52833">
    <property type="entry name" value="Thioredoxin-like"/>
    <property type="match status" value="1"/>
</dbReference>
<protein>
    <recommendedName>
        <fullName evidence="3">thioredoxin-dependent peroxiredoxin</fullName>
        <ecNumber evidence="3">1.11.1.24</ecNumber>
    </recommendedName>
    <alternativeName>
        <fullName evidence="9">Thioredoxin peroxidase</fullName>
    </alternativeName>
    <alternativeName>
        <fullName evidence="11">Thioredoxin-dependent peroxiredoxin Bcp</fullName>
    </alternativeName>
</protein>
<evidence type="ECO:0000256" key="10">
    <source>
        <dbReference type="ARBA" id="ARBA00038489"/>
    </source>
</evidence>
<comment type="similarity">
    <text evidence="10">Belongs to the peroxiredoxin family. BCP/PrxQ subfamily.</text>
</comment>
<comment type="subunit">
    <text evidence="2">Monomer.</text>
</comment>
<evidence type="ECO:0000313" key="13">
    <source>
        <dbReference type="EMBL" id="AKS42423.1"/>
    </source>
</evidence>
<dbReference type="PATRIC" id="fig|1579979.3.peg.2103"/>